<evidence type="ECO:0008006" key="3">
    <source>
        <dbReference type="Google" id="ProtNLM"/>
    </source>
</evidence>
<dbReference type="Proteomes" id="UP000549009">
    <property type="component" value="Unassembled WGS sequence"/>
</dbReference>
<gene>
    <name evidence="1" type="ORF">FHS40_009234</name>
</gene>
<proteinExistence type="predicted"/>
<sequence length="58" mass="6670">MLPMMPDMPERRTQDYVRDGLTALSAAFGPRPFIWTKTAEQILDSLARFCQQISCARH</sequence>
<name>A0A7W8B4B5_STRST</name>
<comment type="caution">
    <text evidence="1">The sequence shown here is derived from an EMBL/GenBank/DDBJ whole genome shotgun (WGS) entry which is preliminary data.</text>
</comment>
<reference evidence="1 2" key="1">
    <citation type="submission" date="2020-08" db="EMBL/GenBank/DDBJ databases">
        <title>Genomic Encyclopedia of Type Strains, Phase III (KMG-III): the genomes of soil and plant-associated and newly described type strains.</title>
        <authorList>
            <person name="Whitman W."/>
        </authorList>
    </citation>
    <scope>NUCLEOTIDE SEQUENCE [LARGE SCALE GENOMIC DNA]</scope>
    <source>
        <strain evidence="1 2">CECT 3146</strain>
    </source>
</reference>
<dbReference type="AlphaFoldDB" id="A0A7W8B4B5"/>
<protein>
    <recommendedName>
        <fullName evidence="3">Transposase</fullName>
    </recommendedName>
</protein>
<evidence type="ECO:0000313" key="2">
    <source>
        <dbReference type="Proteomes" id="UP000549009"/>
    </source>
</evidence>
<evidence type="ECO:0000313" key="1">
    <source>
        <dbReference type="EMBL" id="MBB5110104.1"/>
    </source>
</evidence>
<keyword evidence="2" id="KW-1185">Reference proteome</keyword>
<accession>A0A7W8B4B5</accession>
<organism evidence="1 2">
    <name type="scientific">Streptomyces spectabilis</name>
    <dbReference type="NCBI Taxonomy" id="68270"/>
    <lineage>
        <taxon>Bacteria</taxon>
        <taxon>Bacillati</taxon>
        <taxon>Actinomycetota</taxon>
        <taxon>Actinomycetes</taxon>
        <taxon>Kitasatosporales</taxon>
        <taxon>Streptomycetaceae</taxon>
        <taxon>Streptomyces</taxon>
    </lineage>
</organism>
<dbReference type="EMBL" id="JACHJD010000071">
    <property type="protein sequence ID" value="MBB5110104.1"/>
    <property type="molecule type" value="Genomic_DNA"/>
</dbReference>